<keyword evidence="8" id="KW-1199">Hemostasis impairing toxin</keyword>
<dbReference type="InterPro" id="IPR001254">
    <property type="entry name" value="Trypsin_dom"/>
</dbReference>
<feature type="signal peptide" evidence="11">
    <location>
        <begin position="1"/>
        <end position="18"/>
    </location>
</feature>
<evidence type="ECO:0000256" key="10">
    <source>
        <dbReference type="ARBA" id="ARBA00084094"/>
    </source>
</evidence>
<evidence type="ECO:0000256" key="8">
    <source>
        <dbReference type="ARBA" id="ARBA00023240"/>
    </source>
</evidence>
<evidence type="ECO:0000313" key="13">
    <source>
        <dbReference type="EMBL" id="CAK1540239.1"/>
    </source>
</evidence>
<evidence type="ECO:0000259" key="12">
    <source>
        <dbReference type="PROSITE" id="PS50240"/>
    </source>
</evidence>
<feature type="domain" description="Peptidase S1" evidence="12">
    <location>
        <begin position="36"/>
        <end position="272"/>
    </location>
</feature>
<comment type="function">
    <text evidence="9">Fibrinolytic activity; shows preferential cleavage of Arg-Gly bonds in all three fibrinogen chains. Contact with the caterpillars causes severe bleeding, due the anticoagulant effect of the protein.</text>
</comment>
<comment type="similarity">
    <text evidence="2">Belongs to the peptidase S1 family.</text>
</comment>
<dbReference type="InterPro" id="IPR001314">
    <property type="entry name" value="Peptidase_S1A"/>
</dbReference>
<dbReference type="GO" id="GO:0090729">
    <property type="term" value="F:toxin activity"/>
    <property type="evidence" value="ECO:0007669"/>
    <property type="project" value="UniProtKB-KW"/>
</dbReference>
<comment type="caution">
    <text evidence="13">The sequence shown here is derived from an EMBL/GenBank/DDBJ whole genome shotgun (WGS) entry which is preliminary data.</text>
</comment>
<evidence type="ECO:0000256" key="11">
    <source>
        <dbReference type="SAM" id="SignalP"/>
    </source>
</evidence>
<dbReference type="PROSITE" id="PS50240">
    <property type="entry name" value="TRYPSIN_DOM"/>
    <property type="match status" value="1"/>
</dbReference>
<evidence type="ECO:0000313" key="14">
    <source>
        <dbReference type="Proteomes" id="UP001497472"/>
    </source>
</evidence>
<comment type="subcellular location">
    <subcellularLocation>
        <location evidence="1">Secreted</location>
        <location evidence="1">Extracellular space</location>
    </subcellularLocation>
</comment>
<evidence type="ECO:0000256" key="2">
    <source>
        <dbReference type="ARBA" id="ARBA00007664"/>
    </source>
</evidence>
<keyword evidence="4" id="KW-0645">Protease</keyword>
<sequence length="272" mass="29951">MSTFGTVVLAFCVVGALGSCRSHAPRVQNVPRSSRIIGGVQIPIEKYPSAAMLLDYHMGHYGLKCGGVIINNRSVLTAADCIREFVPVSIWRIRVGSNFITSGGIVHRVSRLILHPEYNMCTRDNDIGIIRSATAFEYSNTVQRARLASRNYVVRDSEVVYAVGWGAYNQKDQFYVSEELREGALVTINAEECKDHYKWWSGLNVTDGMICTSLGFSGKGQCLGDTGGPIYHQGAVVGIHVWTDVIQNCSEQYAPGVNMKISSYVSWISENA</sequence>
<dbReference type="FunFam" id="2.40.10.10:FF:000068">
    <property type="entry name" value="transmembrane protease serine 2"/>
    <property type="match status" value="1"/>
</dbReference>
<keyword evidence="10" id="KW-1205">Fibrinolytic toxin</keyword>
<dbReference type="GO" id="GO:0006508">
    <property type="term" value="P:proteolysis"/>
    <property type="evidence" value="ECO:0007669"/>
    <property type="project" value="UniProtKB-KW"/>
</dbReference>
<dbReference type="GO" id="GO:0005576">
    <property type="term" value="C:extracellular region"/>
    <property type="evidence" value="ECO:0007669"/>
    <property type="project" value="UniProtKB-SubCell"/>
</dbReference>
<evidence type="ECO:0000256" key="5">
    <source>
        <dbReference type="ARBA" id="ARBA00022801"/>
    </source>
</evidence>
<evidence type="ECO:0000256" key="3">
    <source>
        <dbReference type="ARBA" id="ARBA00022656"/>
    </source>
</evidence>
<keyword evidence="14" id="KW-1185">Reference proteome</keyword>
<evidence type="ECO:0000256" key="7">
    <source>
        <dbReference type="ARBA" id="ARBA00023157"/>
    </source>
</evidence>
<organism evidence="13 14">
    <name type="scientific">Leptosia nina</name>
    <dbReference type="NCBI Taxonomy" id="320188"/>
    <lineage>
        <taxon>Eukaryota</taxon>
        <taxon>Metazoa</taxon>
        <taxon>Ecdysozoa</taxon>
        <taxon>Arthropoda</taxon>
        <taxon>Hexapoda</taxon>
        <taxon>Insecta</taxon>
        <taxon>Pterygota</taxon>
        <taxon>Neoptera</taxon>
        <taxon>Endopterygota</taxon>
        <taxon>Lepidoptera</taxon>
        <taxon>Glossata</taxon>
        <taxon>Ditrysia</taxon>
        <taxon>Papilionoidea</taxon>
        <taxon>Pieridae</taxon>
        <taxon>Pierinae</taxon>
        <taxon>Leptosia</taxon>
    </lineage>
</organism>
<dbReference type="PANTHER" id="PTHR24276">
    <property type="entry name" value="POLYSERASE-RELATED"/>
    <property type="match status" value="1"/>
</dbReference>
<keyword evidence="5" id="KW-0378">Hydrolase</keyword>
<proteinExistence type="inferred from homology"/>
<keyword evidence="3" id="KW-0800">Toxin</keyword>
<feature type="chain" id="PRO_5043494443" description="Peptidase S1 domain-containing protein" evidence="11">
    <location>
        <begin position="19"/>
        <end position="272"/>
    </location>
</feature>
<dbReference type="EMBL" id="CAVLEF010000001">
    <property type="protein sequence ID" value="CAK1540239.1"/>
    <property type="molecule type" value="Genomic_DNA"/>
</dbReference>
<dbReference type="PANTHER" id="PTHR24276:SF91">
    <property type="entry name" value="AT26814P-RELATED"/>
    <property type="match status" value="1"/>
</dbReference>
<dbReference type="CDD" id="cd00190">
    <property type="entry name" value="Tryp_SPc"/>
    <property type="match status" value="1"/>
</dbReference>
<accession>A0AAV1IT05</accession>
<dbReference type="Gene3D" id="2.40.10.10">
    <property type="entry name" value="Trypsin-like serine proteases"/>
    <property type="match status" value="1"/>
</dbReference>
<dbReference type="SMART" id="SM00020">
    <property type="entry name" value="Tryp_SPc"/>
    <property type="match status" value="1"/>
</dbReference>
<dbReference type="PRINTS" id="PR00722">
    <property type="entry name" value="CHYMOTRYPSIN"/>
</dbReference>
<gene>
    <name evidence="13" type="ORF">LNINA_LOCUS308</name>
</gene>
<keyword evidence="7" id="KW-1015">Disulfide bond</keyword>
<dbReference type="InterPro" id="IPR009003">
    <property type="entry name" value="Peptidase_S1_PA"/>
</dbReference>
<reference evidence="13 14" key="1">
    <citation type="submission" date="2023-11" db="EMBL/GenBank/DDBJ databases">
        <authorList>
            <person name="Okamura Y."/>
        </authorList>
    </citation>
    <scope>NUCLEOTIDE SEQUENCE [LARGE SCALE GENOMIC DNA]</scope>
</reference>
<evidence type="ECO:0000256" key="9">
    <source>
        <dbReference type="ARBA" id="ARBA00055534"/>
    </source>
</evidence>
<evidence type="ECO:0000256" key="4">
    <source>
        <dbReference type="ARBA" id="ARBA00022670"/>
    </source>
</evidence>
<protein>
    <recommendedName>
        <fullName evidence="12">Peptidase S1 domain-containing protein</fullName>
    </recommendedName>
</protein>
<keyword evidence="6" id="KW-0720">Serine protease</keyword>
<dbReference type="Pfam" id="PF00089">
    <property type="entry name" value="Trypsin"/>
    <property type="match status" value="1"/>
</dbReference>
<keyword evidence="11" id="KW-0732">Signal</keyword>
<dbReference type="InterPro" id="IPR043504">
    <property type="entry name" value="Peptidase_S1_PA_chymotrypsin"/>
</dbReference>
<evidence type="ECO:0000256" key="1">
    <source>
        <dbReference type="ARBA" id="ARBA00004239"/>
    </source>
</evidence>
<dbReference type="Proteomes" id="UP001497472">
    <property type="component" value="Unassembled WGS sequence"/>
</dbReference>
<dbReference type="InterPro" id="IPR050430">
    <property type="entry name" value="Peptidase_S1"/>
</dbReference>
<dbReference type="AlphaFoldDB" id="A0AAV1IT05"/>
<name>A0AAV1IT05_9NEOP</name>
<dbReference type="GO" id="GO:0004252">
    <property type="term" value="F:serine-type endopeptidase activity"/>
    <property type="evidence" value="ECO:0007669"/>
    <property type="project" value="InterPro"/>
</dbReference>
<dbReference type="SUPFAM" id="SSF50494">
    <property type="entry name" value="Trypsin-like serine proteases"/>
    <property type="match status" value="1"/>
</dbReference>
<evidence type="ECO:0000256" key="6">
    <source>
        <dbReference type="ARBA" id="ARBA00022825"/>
    </source>
</evidence>